<sequence>MESVGSVRIFSRSEEQRGLRYTEHLGDGDAAAFRKVAESCPYGEDVQIVKLECVGHVQKRCDTRLRRLKNENKTVKLEDGKGLGGAGRLTDKKIDTLQNY</sequence>
<dbReference type="InterPro" id="IPR049012">
    <property type="entry name" value="Mutator_transp_dom"/>
</dbReference>
<dbReference type="Pfam" id="PF20700">
    <property type="entry name" value="Mutator"/>
    <property type="match status" value="1"/>
</dbReference>
<comment type="caution">
    <text evidence="2">The sequence shown here is derived from an EMBL/GenBank/DDBJ whole genome shotgun (WGS) entry which is preliminary data.</text>
</comment>
<name>A0AAV4H2P3_9GAST</name>
<protein>
    <submittedName>
        <fullName evidence="2">Phenolphthiocerol synthesis polyketide synthase type I Pks15/1</fullName>
    </submittedName>
</protein>
<organism evidence="2 3">
    <name type="scientific">Elysia marginata</name>
    <dbReference type="NCBI Taxonomy" id="1093978"/>
    <lineage>
        <taxon>Eukaryota</taxon>
        <taxon>Metazoa</taxon>
        <taxon>Spiralia</taxon>
        <taxon>Lophotrochozoa</taxon>
        <taxon>Mollusca</taxon>
        <taxon>Gastropoda</taxon>
        <taxon>Heterobranchia</taxon>
        <taxon>Euthyneura</taxon>
        <taxon>Panpulmonata</taxon>
        <taxon>Sacoglossa</taxon>
        <taxon>Placobranchoidea</taxon>
        <taxon>Plakobranchidae</taxon>
        <taxon>Elysia</taxon>
    </lineage>
</organism>
<keyword evidence="3" id="KW-1185">Reference proteome</keyword>
<dbReference type="AlphaFoldDB" id="A0AAV4H2P3"/>
<evidence type="ECO:0000313" key="3">
    <source>
        <dbReference type="Proteomes" id="UP000762676"/>
    </source>
</evidence>
<evidence type="ECO:0000259" key="1">
    <source>
        <dbReference type="Pfam" id="PF20700"/>
    </source>
</evidence>
<dbReference type="EMBL" id="BMAT01008694">
    <property type="protein sequence ID" value="GFR90860.1"/>
    <property type="molecule type" value="Genomic_DNA"/>
</dbReference>
<reference evidence="2 3" key="1">
    <citation type="journal article" date="2021" name="Elife">
        <title>Chloroplast acquisition without the gene transfer in kleptoplastic sea slugs, Plakobranchus ocellatus.</title>
        <authorList>
            <person name="Maeda T."/>
            <person name="Takahashi S."/>
            <person name="Yoshida T."/>
            <person name="Shimamura S."/>
            <person name="Takaki Y."/>
            <person name="Nagai Y."/>
            <person name="Toyoda A."/>
            <person name="Suzuki Y."/>
            <person name="Arimoto A."/>
            <person name="Ishii H."/>
            <person name="Satoh N."/>
            <person name="Nishiyama T."/>
            <person name="Hasebe M."/>
            <person name="Maruyama T."/>
            <person name="Minagawa J."/>
            <person name="Obokata J."/>
            <person name="Shigenobu S."/>
        </authorList>
    </citation>
    <scope>NUCLEOTIDE SEQUENCE [LARGE SCALE GENOMIC DNA]</scope>
</reference>
<feature type="domain" description="Mutator-like transposase" evidence="1">
    <location>
        <begin position="1"/>
        <end position="99"/>
    </location>
</feature>
<accession>A0AAV4H2P3</accession>
<evidence type="ECO:0000313" key="2">
    <source>
        <dbReference type="EMBL" id="GFR90860.1"/>
    </source>
</evidence>
<dbReference type="Proteomes" id="UP000762676">
    <property type="component" value="Unassembled WGS sequence"/>
</dbReference>
<gene>
    <name evidence="2" type="ORF">ElyMa_004314300</name>
</gene>
<proteinExistence type="predicted"/>